<comment type="caution">
    <text evidence="5">The sequence shown here is derived from an EMBL/GenBank/DDBJ whole genome shotgun (WGS) entry which is preliminary data.</text>
</comment>
<evidence type="ECO:0000256" key="1">
    <source>
        <dbReference type="ARBA" id="ARBA00009353"/>
    </source>
</evidence>
<gene>
    <name evidence="5" type="ORF">FH715_10435</name>
</gene>
<feature type="domain" description="NAD-dependent epimerase/dehydratase" evidence="3">
    <location>
        <begin position="48"/>
        <end position="261"/>
    </location>
</feature>
<evidence type="ECO:0000256" key="2">
    <source>
        <dbReference type="SAM" id="MobiDB-lite"/>
    </source>
</evidence>
<name>A0A5C4V830_9ACTN</name>
<dbReference type="SUPFAM" id="SSF51735">
    <property type="entry name" value="NAD(P)-binding Rossmann-fold domains"/>
    <property type="match status" value="1"/>
</dbReference>
<feature type="compositionally biased region" description="Pro residues" evidence="2">
    <location>
        <begin position="1"/>
        <end position="10"/>
    </location>
</feature>
<feature type="region of interest" description="Disordered" evidence="2">
    <location>
        <begin position="1"/>
        <end position="48"/>
    </location>
</feature>
<comment type="similarity">
    <text evidence="1">Belongs to the NAD(P)-dependent epimerase/dehydratase family. SDR39U1 subfamily.</text>
</comment>
<dbReference type="PANTHER" id="PTHR11092:SF0">
    <property type="entry name" value="EPIMERASE FAMILY PROTEIN SDR39U1"/>
    <property type="match status" value="1"/>
</dbReference>
<dbReference type="NCBIfam" id="TIGR01777">
    <property type="entry name" value="yfcH"/>
    <property type="match status" value="1"/>
</dbReference>
<reference evidence="5 6" key="1">
    <citation type="submission" date="2019-06" db="EMBL/GenBank/DDBJ databases">
        <title>Draft genome of Streptomyces sedi sp. JCM16909.</title>
        <authorList>
            <person name="Klykleung N."/>
            <person name="Tanasupawat S."/>
            <person name="Kudo T."/>
            <person name="Yuki M."/>
            <person name="Ohkuma M."/>
        </authorList>
    </citation>
    <scope>NUCLEOTIDE SEQUENCE [LARGE SCALE GENOMIC DNA]</scope>
    <source>
        <strain evidence="5 6">JCM 16909</strain>
    </source>
</reference>
<dbReference type="OrthoDB" id="9801773at2"/>
<dbReference type="Proteomes" id="UP000311713">
    <property type="component" value="Unassembled WGS sequence"/>
</dbReference>
<feature type="compositionally biased region" description="Low complexity" evidence="2">
    <location>
        <begin position="23"/>
        <end position="42"/>
    </location>
</feature>
<dbReference type="PANTHER" id="PTHR11092">
    <property type="entry name" value="SUGAR NUCLEOTIDE EPIMERASE RELATED"/>
    <property type="match status" value="1"/>
</dbReference>
<evidence type="ECO:0000313" key="5">
    <source>
        <dbReference type="EMBL" id="TNM31099.1"/>
    </source>
</evidence>
<evidence type="ECO:0000259" key="4">
    <source>
        <dbReference type="Pfam" id="PF08338"/>
    </source>
</evidence>
<proteinExistence type="inferred from homology"/>
<dbReference type="InterPro" id="IPR010099">
    <property type="entry name" value="SDR39U1"/>
</dbReference>
<dbReference type="InterPro" id="IPR036291">
    <property type="entry name" value="NAD(P)-bd_dom_sf"/>
</dbReference>
<dbReference type="EMBL" id="VDGT01000006">
    <property type="protein sequence ID" value="TNM31099.1"/>
    <property type="molecule type" value="Genomic_DNA"/>
</dbReference>
<dbReference type="Pfam" id="PF08338">
    <property type="entry name" value="DUF1731"/>
    <property type="match status" value="1"/>
</dbReference>
<evidence type="ECO:0000259" key="3">
    <source>
        <dbReference type="Pfam" id="PF01370"/>
    </source>
</evidence>
<evidence type="ECO:0000313" key="6">
    <source>
        <dbReference type="Proteomes" id="UP000311713"/>
    </source>
</evidence>
<dbReference type="InterPro" id="IPR001509">
    <property type="entry name" value="Epimerase_deHydtase"/>
</dbReference>
<feature type="domain" description="DUF1731" evidence="4">
    <location>
        <begin position="295"/>
        <end position="340"/>
    </location>
</feature>
<sequence>MAADSSPPPGDNAGSAPDPPSAASPRADSPAPGGAPEDAPGGLPRRVALTGTSGLIGGALVDSLRTEGCEVVRLVRRAPGADDEARWDPTGQDRTTNIAALAGCDAVVHMAGAGVGDHRWTSRYKKVIRDSRVLGTTAISEAIAAQNTPPRVFLCGSAIGYYGDTGDRPVDEDADVGEGFLADVCVDWEGAAEAARRAGVRTIHLRTGHVVARQGGAWGRLFPLFRAGIGGPLGSGRQYWSVISLADYLAATRFLLTESNALEGPVNFTGPQPVTNREIAKIMGRVLHRPAILRVPKFALRVVVGEFAEDIVGSQRVLPARLQTAGFTFRHPTAEAAIRAALE</sequence>
<dbReference type="Gene3D" id="3.40.50.720">
    <property type="entry name" value="NAD(P)-binding Rossmann-like Domain"/>
    <property type="match status" value="1"/>
</dbReference>
<dbReference type="Pfam" id="PF01370">
    <property type="entry name" value="Epimerase"/>
    <property type="match status" value="1"/>
</dbReference>
<protein>
    <submittedName>
        <fullName evidence="5">TIGR01777 family protein</fullName>
    </submittedName>
</protein>
<dbReference type="AlphaFoldDB" id="A0A5C4V830"/>
<keyword evidence="6" id="KW-1185">Reference proteome</keyword>
<organism evidence="5 6">
    <name type="scientific">Streptomyces sedi</name>
    <dbReference type="NCBI Taxonomy" id="555059"/>
    <lineage>
        <taxon>Bacteria</taxon>
        <taxon>Bacillati</taxon>
        <taxon>Actinomycetota</taxon>
        <taxon>Actinomycetes</taxon>
        <taxon>Kitasatosporales</taxon>
        <taxon>Streptomycetaceae</taxon>
        <taxon>Streptomyces</taxon>
    </lineage>
</organism>
<dbReference type="RefSeq" id="WP_139643477.1">
    <property type="nucleotide sequence ID" value="NZ_BAAAZS010000029.1"/>
</dbReference>
<accession>A0A5C4V830</accession>
<dbReference type="InterPro" id="IPR013549">
    <property type="entry name" value="DUF1731"/>
</dbReference>